<dbReference type="Pfam" id="PF13238">
    <property type="entry name" value="AAA_18"/>
    <property type="match status" value="1"/>
</dbReference>
<dbReference type="EMBL" id="JACRSO010000001">
    <property type="protein sequence ID" value="MBC8528575.1"/>
    <property type="molecule type" value="Genomic_DNA"/>
</dbReference>
<dbReference type="Gene3D" id="3.40.50.300">
    <property type="entry name" value="P-loop containing nucleotide triphosphate hydrolases"/>
    <property type="match status" value="1"/>
</dbReference>
<dbReference type="Proteomes" id="UP000654279">
    <property type="component" value="Unassembled WGS sequence"/>
</dbReference>
<comment type="caution">
    <text evidence="1">The sequence shown here is derived from an EMBL/GenBank/DDBJ whole genome shotgun (WGS) entry which is preliminary data.</text>
</comment>
<evidence type="ECO:0000313" key="1">
    <source>
        <dbReference type="EMBL" id="MBC8528575.1"/>
    </source>
</evidence>
<name>A0A926HMG1_9FIRM</name>
<dbReference type="InterPro" id="IPR027417">
    <property type="entry name" value="P-loop_NTPase"/>
</dbReference>
<dbReference type="RefSeq" id="WP_249284563.1">
    <property type="nucleotide sequence ID" value="NZ_JACRSO010000001.1"/>
</dbReference>
<dbReference type="AlphaFoldDB" id="A0A926HMG1"/>
<keyword evidence="2" id="KW-1185">Reference proteome</keyword>
<evidence type="ECO:0000313" key="2">
    <source>
        <dbReference type="Proteomes" id="UP000654279"/>
    </source>
</evidence>
<protein>
    <submittedName>
        <fullName evidence="1">AAA family ATPase</fullName>
    </submittedName>
</protein>
<proteinExistence type="predicted"/>
<organism evidence="1 2">
    <name type="scientific">Luoshenia tenuis</name>
    <dbReference type="NCBI Taxonomy" id="2763654"/>
    <lineage>
        <taxon>Bacteria</taxon>
        <taxon>Bacillati</taxon>
        <taxon>Bacillota</taxon>
        <taxon>Clostridia</taxon>
        <taxon>Christensenellales</taxon>
        <taxon>Christensenellaceae</taxon>
        <taxon>Luoshenia</taxon>
    </lineage>
</organism>
<gene>
    <name evidence="1" type="ORF">H8699_03880</name>
</gene>
<sequence length="171" mass="19081">MKKKLILIGGTMGVGKTATSRELHKLLSPSAFLDGDWCWDLNPFVVNEENKAMAMDHIRHLLRGFLTNSGLDYVIFCWVMHQQQIIDDILRGLEPLDFDLLNISLTCQPQALRARFQRDAQAGLRQADAAQGSIARLPLYDLLDTIKLDVTAISPLQAATQIAQWAQTPPA</sequence>
<reference evidence="1" key="1">
    <citation type="submission" date="2020-08" db="EMBL/GenBank/DDBJ databases">
        <title>Genome public.</title>
        <authorList>
            <person name="Liu C."/>
            <person name="Sun Q."/>
        </authorList>
    </citation>
    <scope>NUCLEOTIDE SEQUENCE</scope>
    <source>
        <strain evidence="1">NSJ-44</strain>
    </source>
</reference>
<dbReference type="SUPFAM" id="SSF52540">
    <property type="entry name" value="P-loop containing nucleoside triphosphate hydrolases"/>
    <property type="match status" value="1"/>
</dbReference>
<accession>A0A926HMG1</accession>